<dbReference type="Proteomes" id="UP000031036">
    <property type="component" value="Unassembled WGS sequence"/>
</dbReference>
<evidence type="ECO:0000313" key="2">
    <source>
        <dbReference type="Proteomes" id="UP000031036"/>
    </source>
</evidence>
<accession>A0A0B2VYB3</accession>
<reference evidence="1 2" key="1">
    <citation type="submission" date="2014-11" db="EMBL/GenBank/DDBJ databases">
        <title>Genetic blueprint of the zoonotic pathogen Toxocara canis.</title>
        <authorList>
            <person name="Zhu X.-Q."/>
            <person name="Korhonen P.K."/>
            <person name="Cai H."/>
            <person name="Young N.D."/>
            <person name="Nejsum P."/>
            <person name="von Samson-Himmelstjerna G."/>
            <person name="Boag P.R."/>
            <person name="Tan P."/>
            <person name="Li Q."/>
            <person name="Min J."/>
            <person name="Yang Y."/>
            <person name="Wang X."/>
            <person name="Fang X."/>
            <person name="Hall R.S."/>
            <person name="Hofmann A."/>
            <person name="Sternberg P.W."/>
            <person name="Jex A.R."/>
            <person name="Gasser R.B."/>
        </authorList>
    </citation>
    <scope>NUCLEOTIDE SEQUENCE [LARGE SCALE GENOMIC DNA]</scope>
    <source>
        <strain evidence="1">PN_DK_2014</strain>
    </source>
</reference>
<evidence type="ECO:0000313" key="1">
    <source>
        <dbReference type="EMBL" id="KHN85960.1"/>
    </source>
</evidence>
<proteinExistence type="predicted"/>
<keyword evidence="2" id="KW-1185">Reference proteome</keyword>
<dbReference type="EMBL" id="JPKZ01000684">
    <property type="protein sequence ID" value="KHN85960.1"/>
    <property type="molecule type" value="Genomic_DNA"/>
</dbReference>
<dbReference type="AlphaFoldDB" id="A0A0B2VYB3"/>
<gene>
    <name evidence="1" type="ORF">Tcan_02682</name>
</gene>
<comment type="caution">
    <text evidence="1">The sequence shown here is derived from an EMBL/GenBank/DDBJ whole genome shotgun (WGS) entry which is preliminary data.</text>
</comment>
<protein>
    <submittedName>
        <fullName evidence="1">Uncharacterized protein</fullName>
    </submittedName>
</protein>
<sequence length="94" mass="10624">MRNNSCFSHSFLFQLLGTAIKNFSHLDGTIDQSNMGRSHRIIITRKHVPIGISNTDAVISWNFLPDYVVGAHPYCCYFRSPSEVASEQHDVQTP</sequence>
<name>A0A0B2VYB3_TOXCA</name>
<organism evidence="1 2">
    <name type="scientific">Toxocara canis</name>
    <name type="common">Canine roundworm</name>
    <dbReference type="NCBI Taxonomy" id="6265"/>
    <lineage>
        <taxon>Eukaryota</taxon>
        <taxon>Metazoa</taxon>
        <taxon>Ecdysozoa</taxon>
        <taxon>Nematoda</taxon>
        <taxon>Chromadorea</taxon>
        <taxon>Rhabditida</taxon>
        <taxon>Spirurina</taxon>
        <taxon>Ascaridomorpha</taxon>
        <taxon>Ascaridoidea</taxon>
        <taxon>Toxocaridae</taxon>
        <taxon>Toxocara</taxon>
    </lineage>
</organism>